<proteinExistence type="predicted"/>
<reference evidence="2 4" key="1">
    <citation type="journal article" date="2021" name="J. Hered.">
        <title>A chromosome-level genome assembly of the parasitoid wasp, Cotesia glomerata (Hymenoptera: Braconidae).</title>
        <authorList>
            <person name="Pinto B.J."/>
            <person name="Weis J.J."/>
            <person name="Gamble T."/>
            <person name="Ode P.J."/>
            <person name="Paul R."/>
            <person name="Zaspel J.M."/>
        </authorList>
    </citation>
    <scope>NUCLEOTIDE SEQUENCE [LARGE SCALE GENOMIC DNA]</scope>
    <source>
        <strain evidence="2">CgM1</strain>
    </source>
</reference>
<dbReference type="EMBL" id="JAHXZJ010001493">
    <property type="protein sequence ID" value="KAH0551343.1"/>
    <property type="molecule type" value="Genomic_DNA"/>
</dbReference>
<comment type="caution">
    <text evidence="2">The sequence shown here is derived from an EMBL/GenBank/DDBJ whole genome shotgun (WGS) entry which is preliminary data.</text>
</comment>
<dbReference type="AlphaFoldDB" id="A0AAV7IF86"/>
<accession>A0AAV7IF86</accession>
<gene>
    <name evidence="2" type="ORF">KQX54_001879</name>
    <name evidence="3" type="ORF">KQX54_009842</name>
</gene>
<evidence type="ECO:0000256" key="1">
    <source>
        <dbReference type="SAM" id="MobiDB-lite"/>
    </source>
</evidence>
<evidence type="ECO:0000313" key="4">
    <source>
        <dbReference type="Proteomes" id="UP000826195"/>
    </source>
</evidence>
<keyword evidence="4" id="KW-1185">Reference proteome</keyword>
<dbReference type="EMBL" id="JAHXZJ010001492">
    <property type="protein sequence ID" value="KAH0552424.1"/>
    <property type="molecule type" value="Genomic_DNA"/>
</dbReference>
<feature type="region of interest" description="Disordered" evidence="1">
    <location>
        <begin position="1"/>
        <end position="25"/>
    </location>
</feature>
<name>A0AAV7IF86_COTGL</name>
<organism evidence="2 4">
    <name type="scientific">Cotesia glomerata</name>
    <name type="common">Lepidopteran parasitic wasp</name>
    <name type="synonym">Apanteles glomeratus</name>
    <dbReference type="NCBI Taxonomy" id="32391"/>
    <lineage>
        <taxon>Eukaryota</taxon>
        <taxon>Metazoa</taxon>
        <taxon>Ecdysozoa</taxon>
        <taxon>Arthropoda</taxon>
        <taxon>Hexapoda</taxon>
        <taxon>Insecta</taxon>
        <taxon>Pterygota</taxon>
        <taxon>Neoptera</taxon>
        <taxon>Endopterygota</taxon>
        <taxon>Hymenoptera</taxon>
        <taxon>Apocrita</taxon>
        <taxon>Ichneumonoidea</taxon>
        <taxon>Braconidae</taxon>
        <taxon>Microgastrinae</taxon>
        <taxon>Cotesia</taxon>
    </lineage>
</organism>
<evidence type="ECO:0000313" key="3">
    <source>
        <dbReference type="EMBL" id="KAH0552424.1"/>
    </source>
</evidence>
<evidence type="ECO:0000313" key="2">
    <source>
        <dbReference type="EMBL" id="KAH0551343.1"/>
    </source>
</evidence>
<dbReference type="Proteomes" id="UP000826195">
    <property type="component" value="Unassembled WGS sequence"/>
</dbReference>
<protein>
    <submittedName>
        <fullName evidence="2">Uncharacterized protein</fullName>
    </submittedName>
</protein>
<sequence>MDAALNFIFSSDDDSEPDENNNPIEEQLPIQVLDHGGQNYFNILTDKQFIDRFRFDKNTTLQLFNRLNHHFELFTERYSYYDVLFFIFRNEFKVLFLMKK</sequence>